<evidence type="ECO:0000256" key="1">
    <source>
        <dbReference type="ARBA" id="ARBA00022723"/>
    </source>
</evidence>
<dbReference type="Proteomes" id="UP000565441">
    <property type="component" value="Unassembled WGS sequence"/>
</dbReference>
<dbReference type="SMART" id="SM00184">
    <property type="entry name" value="RING"/>
    <property type="match status" value="1"/>
</dbReference>
<proteinExistence type="predicted"/>
<organism evidence="7 8">
    <name type="scientific">Tricholomella constricta</name>
    <dbReference type="NCBI Taxonomy" id="117010"/>
    <lineage>
        <taxon>Eukaryota</taxon>
        <taxon>Fungi</taxon>
        <taxon>Dikarya</taxon>
        <taxon>Basidiomycota</taxon>
        <taxon>Agaricomycotina</taxon>
        <taxon>Agaricomycetes</taxon>
        <taxon>Agaricomycetidae</taxon>
        <taxon>Agaricales</taxon>
        <taxon>Tricholomatineae</taxon>
        <taxon>Lyophyllaceae</taxon>
        <taxon>Tricholomella</taxon>
    </lineage>
</organism>
<dbReference type="EMBL" id="JAACJP010000002">
    <property type="protein sequence ID" value="KAF5386641.1"/>
    <property type="molecule type" value="Genomic_DNA"/>
</dbReference>
<feature type="domain" description="RING-type" evidence="6">
    <location>
        <begin position="8"/>
        <end position="48"/>
    </location>
</feature>
<accession>A0A8H5HNB7</accession>
<dbReference type="InterPro" id="IPR013083">
    <property type="entry name" value="Znf_RING/FYVE/PHD"/>
</dbReference>
<evidence type="ECO:0000259" key="6">
    <source>
        <dbReference type="PROSITE" id="PS50089"/>
    </source>
</evidence>
<keyword evidence="2 4" id="KW-0863">Zinc-finger</keyword>
<sequence length="262" mass="29503">MSNPQILCYICQDAFTIDFFRFLTDCGHGFCEKCLERTSQQRNCPVCRHPKADQEPHRIFLTFAESTAGKKPLTVAEGLDMISAETPAISLRRAGRKIREEAKVAADGRASRDLLDAARRLEDRLYPLLSDLESERAKNASLLEETESLKAKLAETVSTQAQVLHLENKLNEMEENYKVAVALAEEAKNHVVHERDERLRLNQTKHVLKVKLSALAKQAKQARFTHDADDSLQVEQPVEGMGETDTGQPLKKRRIVKKIIGG</sequence>
<dbReference type="InterPro" id="IPR017907">
    <property type="entry name" value="Znf_RING_CS"/>
</dbReference>
<evidence type="ECO:0000313" key="8">
    <source>
        <dbReference type="Proteomes" id="UP000565441"/>
    </source>
</evidence>
<name>A0A8H5HNB7_9AGAR</name>
<evidence type="ECO:0000256" key="3">
    <source>
        <dbReference type="ARBA" id="ARBA00022833"/>
    </source>
</evidence>
<dbReference type="GO" id="GO:0008270">
    <property type="term" value="F:zinc ion binding"/>
    <property type="evidence" value="ECO:0007669"/>
    <property type="project" value="UniProtKB-KW"/>
</dbReference>
<dbReference type="Pfam" id="PF14634">
    <property type="entry name" value="zf-RING_5"/>
    <property type="match status" value="1"/>
</dbReference>
<comment type="caution">
    <text evidence="7">The sequence shown here is derived from an EMBL/GenBank/DDBJ whole genome shotgun (WGS) entry which is preliminary data.</text>
</comment>
<feature type="coiled-coil region" evidence="5">
    <location>
        <begin position="132"/>
        <end position="190"/>
    </location>
</feature>
<dbReference type="SUPFAM" id="SSF57850">
    <property type="entry name" value="RING/U-box"/>
    <property type="match status" value="1"/>
</dbReference>
<dbReference type="InterPro" id="IPR001841">
    <property type="entry name" value="Znf_RING"/>
</dbReference>
<keyword evidence="5" id="KW-0175">Coiled coil</keyword>
<dbReference type="OrthoDB" id="8062037at2759"/>
<dbReference type="PROSITE" id="PS00518">
    <property type="entry name" value="ZF_RING_1"/>
    <property type="match status" value="1"/>
</dbReference>
<evidence type="ECO:0000256" key="2">
    <source>
        <dbReference type="ARBA" id="ARBA00022771"/>
    </source>
</evidence>
<evidence type="ECO:0000256" key="5">
    <source>
        <dbReference type="SAM" id="Coils"/>
    </source>
</evidence>
<protein>
    <recommendedName>
        <fullName evidence="6">RING-type domain-containing protein</fullName>
    </recommendedName>
</protein>
<dbReference type="PROSITE" id="PS50089">
    <property type="entry name" value="ZF_RING_2"/>
    <property type="match status" value="1"/>
</dbReference>
<gene>
    <name evidence="7" type="ORF">D9615_002038</name>
</gene>
<dbReference type="AlphaFoldDB" id="A0A8H5HNB7"/>
<dbReference type="Gene3D" id="3.30.40.10">
    <property type="entry name" value="Zinc/RING finger domain, C3HC4 (zinc finger)"/>
    <property type="match status" value="1"/>
</dbReference>
<keyword evidence="8" id="KW-1185">Reference proteome</keyword>
<reference evidence="7 8" key="1">
    <citation type="journal article" date="2020" name="ISME J.">
        <title>Uncovering the hidden diversity of litter-decomposition mechanisms in mushroom-forming fungi.</title>
        <authorList>
            <person name="Floudas D."/>
            <person name="Bentzer J."/>
            <person name="Ahren D."/>
            <person name="Johansson T."/>
            <person name="Persson P."/>
            <person name="Tunlid A."/>
        </authorList>
    </citation>
    <scope>NUCLEOTIDE SEQUENCE [LARGE SCALE GENOMIC DNA]</scope>
    <source>
        <strain evidence="7 8">CBS 661.87</strain>
    </source>
</reference>
<evidence type="ECO:0000256" key="4">
    <source>
        <dbReference type="PROSITE-ProRule" id="PRU00175"/>
    </source>
</evidence>
<keyword evidence="3" id="KW-0862">Zinc</keyword>
<evidence type="ECO:0000313" key="7">
    <source>
        <dbReference type="EMBL" id="KAF5386641.1"/>
    </source>
</evidence>
<keyword evidence="1" id="KW-0479">Metal-binding</keyword>